<evidence type="ECO:0000256" key="5">
    <source>
        <dbReference type="ARBA" id="ARBA00022741"/>
    </source>
</evidence>
<feature type="transmembrane region" description="Helical" evidence="9">
    <location>
        <begin position="117"/>
        <end position="138"/>
    </location>
</feature>
<dbReference type="SUPFAM" id="SSF55073">
    <property type="entry name" value="Nucleotide cyclase"/>
    <property type="match status" value="1"/>
</dbReference>
<feature type="domain" description="Histidine kinase" evidence="10">
    <location>
        <begin position="321"/>
        <end position="525"/>
    </location>
</feature>
<dbReference type="AlphaFoldDB" id="A0A3M8DT69"/>
<keyword evidence="13" id="KW-1185">Reference proteome</keyword>
<dbReference type="CDD" id="cd01949">
    <property type="entry name" value="GGDEF"/>
    <property type="match status" value="1"/>
</dbReference>
<dbReference type="InterPro" id="IPR029787">
    <property type="entry name" value="Nucleotide_cyclase"/>
</dbReference>
<accession>A0A3M8DT69</accession>
<sequence length="531" mass="60556">MLYPFSIALYVSFVVFSSIWLERALHPFWVIAAAVCFMFTVLNENRSKHMQSLQILFLVAFHFAAQINWCHPLYLILTAREYHRTQSIHRSVGVAVFYFALYSSIRLSYSPTKAYELLVTIADLFSSLFVVFLIFLFLQVQKERRQLEEEARRLVSRDALTGLMNFTEFHKQLQALTHSSEPFILFLLDCHDLKTINFEQGYSGGNQLLIKLAESLEKAFPDARLIARCGGDDFALVVPATQNGKTVQYCKDLLDHRVGPELGVELIYGEAVFPEEGGTRDEIISAAERKLFLVKRELWLKREENMLRAEKLRVVGELAAGMAHEIRNPMTTVKGFLQISKENSYNIEPYYELLMMEVSRVSELTSELLQFSKPHAGDVRVIHLQESIQRAVSLAEAEANYYSHLICYEPESEELYVRMDRDKLVQVLLNLLKNAFDAMPEPGTVTITSSRSDEWCTIEVMDTGTGMSEQELQQIFNPFFTTKETGTGLGLSICHKIMNDHGGSIEVQSREQHGTVFRMTLPLATGAQKVL</sequence>
<keyword evidence="9" id="KW-1133">Transmembrane helix</keyword>
<evidence type="ECO:0000256" key="8">
    <source>
        <dbReference type="ARBA" id="ARBA00023012"/>
    </source>
</evidence>
<dbReference type="PRINTS" id="PR00344">
    <property type="entry name" value="BCTRLSENSOR"/>
</dbReference>
<dbReference type="Pfam" id="PF02518">
    <property type="entry name" value="HATPase_c"/>
    <property type="match status" value="1"/>
</dbReference>
<dbReference type="SMART" id="SM00388">
    <property type="entry name" value="HisKA"/>
    <property type="match status" value="1"/>
</dbReference>
<dbReference type="InterPro" id="IPR043128">
    <property type="entry name" value="Rev_trsase/Diguanyl_cyclase"/>
</dbReference>
<evidence type="ECO:0000259" key="10">
    <source>
        <dbReference type="PROSITE" id="PS50109"/>
    </source>
</evidence>
<evidence type="ECO:0000259" key="11">
    <source>
        <dbReference type="PROSITE" id="PS50887"/>
    </source>
</evidence>
<keyword evidence="5" id="KW-0547">Nucleotide-binding</keyword>
<dbReference type="Pfam" id="PF00990">
    <property type="entry name" value="GGDEF"/>
    <property type="match status" value="1"/>
</dbReference>
<dbReference type="PROSITE" id="PS50109">
    <property type="entry name" value="HIS_KIN"/>
    <property type="match status" value="1"/>
</dbReference>
<evidence type="ECO:0000256" key="6">
    <source>
        <dbReference type="ARBA" id="ARBA00022777"/>
    </source>
</evidence>
<dbReference type="RefSeq" id="WP_122917582.1">
    <property type="nucleotide sequence ID" value="NZ_RHHQ01000007.1"/>
</dbReference>
<feature type="transmembrane region" description="Helical" evidence="9">
    <location>
        <begin position="5"/>
        <end position="21"/>
    </location>
</feature>
<comment type="caution">
    <text evidence="12">The sequence shown here is derived from an EMBL/GenBank/DDBJ whole genome shotgun (WGS) entry which is preliminary data.</text>
</comment>
<dbReference type="InterPro" id="IPR000160">
    <property type="entry name" value="GGDEF_dom"/>
</dbReference>
<dbReference type="Gene3D" id="3.30.565.10">
    <property type="entry name" value="Histidine kinase-like ATPase, C-terminal domain"/>
    <property type="match status" value="1"/>
</dbReference>
<dbReference type="GO" id="GO:0000155">
    <property type="term" value="F:phosphorelay sensor kinase activity"/>
    <property type="evidence" value="ECO:0007669"/>
    <property type="project" value="InterPro"/>
</dbReference>
<dbReference type="CDD" id="cd00075">
    <property type="entry name" value="HATPase"/>
    <property type="match status" value="1"/>
</dbReference>
<name>A0A3M8DT69_9BACL</name>
<protein>
    <recommendedName>
        <fullName evidence="2">histidine kinase</fullName>
        <ecNumber evidence="2">2.7.13.3</ecNumber>
    </recommendedName>
</protein>
<dbReference type="EC" id="2.7.13.3" evidence="2"/>
<evidence type="ECO:0000256" key="2">
    <source>
        <dbReference type="ARBA" id="ARBA00012438"/>
    </source>
</evidence>
<dbReference type="Gene3D" id="3.30.70.270">
    <property type="match status" value="1"/>
</dbReference>
<dbReference type="SMART" id="SM00387">
    <property type="entry name" value="HATPase_c"/>
    <property type="match status" value="1"/>
</dbReference>
<comment type="catalytic activity">
    <reaction evidence="1">
        <text>ATP + protein L-histidine = ADP + protein N-phospho-L-histidine.</text>
        <dbReference type="EC" id="2.7.13.3"/>
    </reaction>
</comment>
<dbReference type="Pfam" id="PF00512">
    <property type="entry name" value="HisKA"/>
    <property type="match status" value="1"/>
</dbReference>
<evidence type="ECO:0000256" key="3">
    <source>
        <dbReference type="ARBA" id="ARBA00022553"/>
    </source>
</evidence>
<dbReference type="PANTHER" id="PTHR43065:SF10">
    <property type="entry name" value="PEROXIDE STRESS-ACTIVATED HISTIDINE KINASE MAK3"/>
    <property type="match status" value="1"/>
</dbReference>
<dbReference type="PROSITE" id="PS50887">
    <property type="entry name" value="GGDEF"/>
    <property type="match status" value="1"/>
</dbReference>
<dbReference type="SUPFAM" id="SSF47384">
    <property type="entry name" value="Homodimeric domain of signal transducing histidine kinase"/>
    <property type="match status" value="1"/>
</dbReference>
<dbReference type="InterPro" id="IPR003661">
    <property type="entry name" value="HisK_dim/P_dom"/>
</dbReference>
<feature type="transmembrane region" description="Helical" evidence="9">
    <location>
        <begin position="88"/>
        <end position="105"/>
    </location>
</feature>
<dbReference type="GO" id="GO:0005524">
    <property type="term" value="F:ATP binding"/>
    <property type="evidence" value="ECO:0007669"/>
    <property type="project" value="UniProtKB-KW"/>
</dbReference>
<keyword evidence="7" id="KW-0067">ATP-binding</keyword>
<keyword evidence="9" id="KW-0472">Membrane</keyword>
<dbReference type="Proteomes" id="UP000271031">
    <property type="component" value="Unassembled WGS sequence"/>
</dbReference>
<keyword evidence="8" id="KW-0902">Two-component regulatory system</keyword>
<evidence type="ECO:0000313" key="12">
    <source>
        <dbReference type="EMBL" id="RNB90655.1"/>
    </source>
</evidence>
<feature type="transmembrane region" description="Helical" evidence="9">
    <location>
        <begin position="27"/>
        <end position="43"/>
    </location>
</feature>
<evidence type="ECO:0000256" key="7">
    <source>
        <dbReference type="ARBA" id="ARBA00022840"/>
    </source>
</evidence>
<dbReference type="PANTHER" id="PTHR43065">
    <property type="entry name" value="SENSOR HISTIDINE KINASE"/>
    <property type="match status" value="1"/>
</dbReference>
<dbReference type="SMART" id="SM00267">
    <property type="entry name" value="GGDEF"/>
    <property type="match status" value="1"/>
</dbReference>
<feature type="domain" description="GGDEF" evidence="11">
    <location>
        <begin position="181"/>
        <end position="310"/>
    </location>
</feature>
<dbReference type="InterPro" id="IPR036890">
    <property type="entry name" value="HATPase_C_sf"/>
</dbReference>
<reference evidence="12 13" key="1">
    <citation type="submission" date="2018-10" db="EMBL/GenBank/DDBJ databases">
        <title>Phylogenomics of Brevibacillus.</title>
        <authorList>
            <person name="Dunlap C."/>
        </authorList>
    </citation>
    <scope>NUCLEOTIDE SEQUENCE [LARGE SCALE GENOMIC DNA]</scope>
    <source>
        <strain evidence="12 13">JCM 15716</strain>
    </source>
</reference>
<dbReference type="Gene3D" id="1.10.287.130">
    <property type="match status" value="1"/>
</dbReference>
<dbReference type="SUPFAM" id="SSF55874">
    <property type="entry name" value="ATPase domain of HSP90 chaperone/DNA topoisomerase II/histidine kinase"/>
    <property type="match status" value="1"/>
</dbReference>
<keyword evidence="6" id="KW-0418">Kinase</keyword>
<dbReference type="NCBIfam" id="TIGR00254">
    <property type="entry name" value="GGDEF"/>
    <property type="match status" value="1"/>
</dbReference>
<dbReference type="InterPro" id="IPR005467">
    <property type="entry name" value="His_kinase_dom"/>
</dbReference>
<keyword evidence="4" id="KW-0808">Transferase</keyword>
<evidence type="ECO:0000256" key="4">
    <source>
        <dbReference type="ARBA" id="ARBA00022679"/>
    </source>
</evidence>
<evidence type="ECO:0000256" key="9">
    <source>
        <dbReference type="SAM" id="Phobius"/>
    </source>
</evidence>
<keyword evidence="3" id="KW-0597">Phosphoprotein</keyword>
<gene>
    <name evidence="12" type="ORF">EDM56_09185</name>
</gene>
<dbReference type="EMBL" id="RHHQ01000007">
    <property type="protein sequence ID" value="RNB90655.1"/>
    <property type="molecule type" value="Genomic_DNA"/>
</dbReference>
<dbReference type="InterPro" id="IPR036097">
    <property type="entry name" value="HisK_dim/P_sf"/>
</dbReference>
<dbReference type="InterPro" id="IPR003594">
    <property type="entry name" value="HATPase_dom"/>
</dbReference>
<evidence type="ECO:0000313" key="13">
    <source>
        <dbReference type="Proteomes" id="UP000271031"/>
    </source>
</evidence>
<organism evidence="12 13">
    <name type="scientific">Brevibacillus fluminis</name>
    <dbReference type="NCBI Taxonomy" id="511487"/>
    <lineage>
        <taxon>Bacteria</taxon>
        <taxon>Bacillati</taxon>
        <taxon>Bacillota</taxon>
        <taxon>Bacilli</taxon>
        <taxon>Bacillales</taxon>
        <taxon>Paenibacillaceae</taxon>
        <taxon>Brevibacillus</taxon>
    </lineage>
</organism>
<evidence type="ECO:0000256" key="1">
    <source>
        <dbReference type="ARBA" id="ARBA00000085"/>
    </source>
</evidence>
<dbReference type="CDD" id="cd00082">
    <property type="entry name" value="HisKA"/>
    <property type="match status" value="1"/>
</dbReference>
<keyword evidence="9" id="KW-0812">Transmembrane</keyword>
<dbReference type="InterPro" id="IPR004358">
    <property type="entry name" value="Sig_transdc_His_kin-like_C"/>
</dbReference>
<proteinExistence type="predicted"/>
<feature type="transmembrane region" description="Helical" evidence="9">
    <location>
        <begin position="55"/>
        <end position="76"/>
    </location>
</feature>